<gene>
    <name evidence="4" type="primary">tsaA</name>
    <name evidence="4" type="ORF">HA332_07050</name>
</gene>
<dbReference type="Pfam" id="PF01980">
    <property type="entry name" value="TrmO_N"/>
    <property type="match status" value="1"/>
</dbReference>
<protein>
    <submittedName>
        <fullName evidence="4">tRNA (N6-threonylcarbamoyladenosine(37)-N6)-methyltransferase TrmO</fullName>
    </submittedName>
</protein>
<comment type="similarity">
    <text evidence="2">Belongs to the tRNA methyltransferase O family.</text>
</comment>
<evidence type="ECO:0000256" key="1">
    <source>
        <dbReference type="ARBA" id="ARBA00022691"/>
    </source>
</evidence>
<evidence type="ECO:0000313" key="4">
    <source>
        <dbReference type="EMBL" id="HII74124.1"/>
    </source>
</evidence>
<dbReference type="InterPro" id="IPR036414">
    <property type="entry name" value="YaeB_N_sf"/>
</dbReference>
<organism evidence="4 5">
    <name type="scientific">Sulfurisphaera tokodaii</name>
    <dbReference type="NCBI Taxonomy" id="111955"/>
    <lineage>
        <taxon>Archaea</taxon>
        <taxon>Thermoproteota</taxon>
        <taxon>Thermoprotei</taxon>
        <taxon>Sulfolobales</taxon>
        <taxon>Sulfolobaceae</taxon>
        <taxon>Sulfurisphaera</taxon>
    </lineage>
</organism>
<dbReference type="PROSITE" id="PS51668">
    <property type="entry name" value="TSAA_2"/>
    <property type="match status" value="1"/>
</dbReference>
<dbReference type="Proteomes" id="UP000646844">
    <property type="component" value="Unassembled WGS sequence"/>
</dbReference>
<dbReference type="PANTHER" id="PTHR12818">
    <property type="entry name" value="TRNA (ADENINE(37)-N6)-METHYLTRANSFERASE"/>
    <property type="match status" value="1"/>
</dbReference>
<keyword evidence="4" id="KW-0808">Transferase</keyword>
<dbReference type="AlphaFoldDB" id="A0A832TDW4"/>
<evidence type="ECO:0000259" key="3">
    <source>
        <dbReference type="PROSITE" id="PS51668"/>
    </source>
</evidence>
<keyword evidence="4" id="KW-0489">Methyltransferase</keyword>
<comment type="caution">
    <text evidence="4">The sequence shown here is derived from an EMBL/GenBank/DDBJ whole genome shotgun (WGS) entry which is preliminary data.</text>
</comment>
<evidence type="ECO:0000313" key="5">
    <source>
        <dbReference type="Proteomes" id="UP000646844"/>
    </source>
</evidence>
<name>A0A832TDW4_9CREN</name>
<reference evidence="4" key="1">
    <citation type="journal article" date="2020" name="bioRxiv">
        <title>A rank-normalized archaeal taxonomy based on genome phylogeny resolves widespread incomplete and uneven classifications.</title>
        <authorList>
            <person name="Rinke C."/>
            <person name="Chuvochina M."/>
            <person name="Mussig A.J."/>
            <person name="Chaumeil P.-A."/>
            <person name="Waite D.W."/>
            <person name="Whitman W.B."/>
            <person name="Parks D.H."/>
            <person name="Hugenholtz P."/>
        </authorList>
    </citation>
    <scope>NUCLEOTIDE SEQUENCE</scope>
    <source>
        <strain evidence="4">UBA8838</strain>
    </source>
</reference>
<dbReference type="EMBL" id="DUJO01000028">
    <property type="protein sequence ID" value="HII74124.1"/>
    <property type="molecule type" value="Genomic_DNA"/>
</dbReference>
<feature type="domain" description="TsaA-like" evidence="3">
    <location>
        <begin position="5"/>
        <end position="134"/>
    </location>
</feature>
<dbReference type="InterPro" id="IPR023370">
    <property type="entry name" value="TrmO-like_N"/>
</dbReference>
<dbReference type="InterPro" id="IPR040372">
    <property type="entry name" value="YaeB-like"/>
</dbReference>
<proteinExistence type="inferred from homology"/>
<dbReference type="InterPro" id="IPR036413">
    <property type="entry name" value="YaeB-like_sf"/>
</dbReference>
<dbReference type="CDD" id="cd09281">
    <property type="entry name" value="UPF0066"/>
    <property type="match status" value="1"/>
</dbReference>
<dbReference type="NCBIfam" id="TIGR00104">
    <property type="entry name" value="tRNA_TsaA"/>
    <property type="match status" value="1"/>
</dbReference>
<dbReference type="GO" id="GO:0032259">
    <property type="term" value="P:methylation"/>
    <property type="evidence" value="ECO:0007669"/>
    <property type="project" value="UniProtKB-KW"/>
</dbReference>
<keyword evidence="1" id="KW-0949">S-adenosyl-L-methionine</keyword>
<accession>A0A832TDW4</accession>
<dbReference type="SUPFAM" id="SSF118196">
    <property type="entry name" value="YaeB-like"/>
    <property type="match status" value="1"/>
</dbReference>
<evidence type="ECO:0000256" key="2">
    <source>
        <dbReference type="ARBA" id="ARBA00033753"/>
    </source>
</evidence>
<sequence length="157" mass="18545">MYIMLKYIGIVRENKDGKGIIEIYKEYIQGLYKLEEFSHIIVISWLNKVSEEQRNTLIVRPRGLLKYGFRLEDLPEVGVFCTDSPHRPNPIAISIVRLIKRQENLLHVEDLDLFEETPILDIKAFTPARCPDDVKVSKWVEEFEKKLEEIKRKKTPF</sequence>
<dbReference type="GO" id="GO:0008168">
    <property type="term" value="F:methyltransferase activity"/>
    <property type="evidence" value="ECO:0007669"/>
    <property type="project" value="UniProtKB-KW"/>
</dbReference>
<dbReference type="PANTHER" id="PTHR12818:SF0">
    <property type="entry name" value="TRNA (ADENINE(37)-N6)-METHYLTRANSFERASE"/>
    <property type="match status" value="1"/>
</dbReference>
<dbReference type="Gene3D" id="2.40.30.70">
    <property type="entry name" value="YaeB-like"/>
    <property type="match status" value="1"/>
</dbReference>